<keyword evidence="1" id="KW-0560">Oxidoreductase</keyword>
<dbReference type="Pfam" id="PF03435">
    <property type="entry name" value="Sacchrp_dh_NADP"/>
    <property type="match status" value="1"/>
</dbReference>
<dbReference type="InterPro" id="IPR032095">
    <property type="entry name" value="Sacchrp_dh-like_C"/>
</dbReference>
<dbReference type="Gene3D" id="3.40.50.720">
    <property type="entry name" value="NAD(P)-binding Rossmann-like Domain"/>
    <property type="match status" value="2"/>
</dbReference>
<dbReference type="InterPro" id="IPR036291">
    <property type="entry name" value="NAD(P)-bd_dom_sf"/>
</dbReference>
<dbReference type="RefSeq" id="WP_343813942.1">
    <property type="nucleotide sequence ID" value="NZ_BAAADS010000018.1"/>
</dbReference>
<gene>
    <name evidence="4" type="ORF">GCM10009001_26380</name>
</gene>
<organism evidence="4 5">
    <name type="scientific">Virgibacillus siamensis</name>
    <dbReference type="NCBI Taxonomy" id="480071"/>
    <lineage>
        <taxon>Bacteria</taxon>
        <taxon>Bacillati</taxon>
        <taxon>Bacillota</taxon>
        <taxon>Bacilli</taxon>
        <taxon>Bacillales</taxon>
        <taxon>Bacillaceae</taxon>
        <taxon>Virgibacillus</taxon>
    </lineage>
</organism>
<reference evidence="4 5" key="1">
    <citation type="journal article" date="2019" name="Int. J. Syst. Evol. Microbiol.">
        <title>The Global Catalogue of Microorganisms (GCM) 10K type strain sequencing project: providing services to taxonomists for standard genome sequencing and annotation.</title>
        <authorList>
            <consortium name="The Broad Institute Genomics Platform"/>
            <consortium name="The Broad Institute Genome Sequencing Center for Infectious Disease"/>
            <person name="Wu L."/>
            <person name="Ma J."/>
        </authorList>
    </citation>
    <scope>NUCLEOTIDE SEQUENCE [LARGE SCALE GENOMIC DNA]</scope>
    <source>
        <strain evidence="4 5">JCM 15395</strain>
    </source>
</reference>
<evidence type="ECO:0000313" key="4">
    <source>
        <dbReference type="EMBL" id="GAA0607777.1"/>
    </source>
</evidence>
<accession>A0ABN1GB68</accession>
<sequence length="396" mass="44376">MKVVVLGGSGLQGRAALQDLGNNEDVKKVICADVSFEDLDSFSRHLNMEKIEKREVDATSAEELEILFAEDIDIVIDLLPKQFNDFIAKVAIKTEVPLVNCSYANGLSDEVFEKAKEKGVSIVPESGLDPGIDLVLCGYGVNQLDEVHEMYSYCGGVPEANAADNILKYKISWNLDSILMSYKRPSVMKQNGEIVDIPAKEQHNKEWINDITVSGIQGLESIPNGDAMSFAETLGIDYEVINMERRSIRWSGHAQVLRDIKELGLLETVPVEGIEDHITPYEFMKKHLEPRLQYKKDEKDLVLMKNIIRGKKNGQSQEIIYEMLDKRDSHTGLFAMNRTVGYTASIVAQMVANGTITKKGVLSPTTDIPHRLFIDEINKRGITIKETKRQLNKSFA</sequence>
<dbReference type="PANTHER" id="PTHR11133:SF22">
    <property type="entry name" value="ALPHA-AMINOADIPIC SEMIALDEHYDE SYNTHASE, MITOCHONDRIAL"/>
    <property type="match status" value="1"/>
</dbReference>
<feature type="domain" description="Saccharopine dehydrogenase-like C-terminal" evidence="3">
    <location>
        <begin position="127"/>
        <end position="382"/>
    </location>
</feature>
<dbReference type="Proteomes" id="UP001500866">
    <property type="component" value="Unassembled WGS sequence"/>
</dbReference>
<dbReference type="Gene3D" id="3.30.360.10">
    <property type="entry name" value="Dihydrodipicolinate Reductase, domain 2"/>
    <property type="match status" value="1"/>
</dbReference>
<comment type="caution">
    <text evidence="4">The sequence shown here is derived from an EMBL/GenBank/DDBJ whole genome shotgun (WGS) entry which is preliminary data.</text>
</comment>
<name>A0ABN1GB68_9BACI</name>
<evidence type="ECO:0000259" key="3">
    <source>
        <dbReference type="Pfam" id="PF16653"/>
    </source>
</evidence>
<evidence type="ECO:0000259" key="2">
    <source>
        <dbReference type="Pfam" id="PF03435"/>
    </source>
</evidence>
<feature type="domain" description="Saccharopine dehydrogenase NADP binding" evidence="2">
    <location>
        <begin position="3"/>
        <end position="119"/>
    </location>
</feature>
<dbReference type="Pfam" id="PF16653">
    <property type="entry name" value="Sacchrp_dh_C"/>
    <property type="match status" value="1"/>
</dbReference>
<protein>
    <submittedName>
        <fullName evidence="4">Saccharopine dehydrogenase family protein</fullName>
    </submittedName>
</protein>
<keyword evidence="5" id="KW-1185">Reference proteome</keyword>
<dbReference type="PANTHER" id="PTHR11133">
    <property type="entry name" value="SACCHAROPINE DEHYDROGENASE"/>
    <property type="match status" value="1"/>
</dbReference>
<dbReference type="SUPFAM" id="SSF51735">
    <property type="entry name" value="NAD(P)-binding Rossmann-fold domains"/>
    <property type="match status" value="1"/>
</dbReference>
<dbReference type="EMBL" id="BAAADS010000018">
    <property type="protein sequence ID" value="GAA0607777.1"/>
    <property type="molecule type" value="Genomic_DNA"/>
</dbReference>
<evidence type="ECO:0000256" key="1">
    <source>
        <dbReference type="ARBA" id="ARBA00023002"/>
    </source>
</evidence>
<evidence type="ECO:0000313" key="5">
    <source>
        <dbReference type="Proteomes" id="UP001500866"/>
    </source>
</evidence>
<dbReference type="SUPFAM" id="SSF55347">
    <property type="entry name" value="Glyceraldehyde-3-phosphate dehydrogenase-like, C-terminal domain"/>
    <property type="match status" value="1"/>
</dbReference>
<proteinExistence type="predicted"/>
<dbReference type="InterPro" id="IPR005097">
    <property type="entry name" value="Sacchrp_dh_NADP-bd"/>
</dbReference>
<dbReference type="InterPro" id="IPR051168">
    <property type="entry name" value="AASS"/>
</dbReference>